<dbReference type="HOGENOM" id="CLU_733402_0_0_5"/>
<sequence length="318" mass="33023">MGFAADDAAAQGRVTIGTNPQGSLYYTIGSGIAAALQDAMGRQVTVQPFTGSSVYLPLISAGEVTVGLNSAIDAGGWYSGETSGEALTDLRVLARLWPLRQAFITRANDGMTEVSDLAGKRTVIDMTALTGVTAVNLATIQAAGLTRDDVEPVEVSGLKAGLDALVEGSVDATAAAIGIPLTQQANAAIPGGIRYLSLTGETATEAFFDETLPGVYPLEVGPNPAMPEITEPVVVSAYDIFLTTSAALSDEEATAILTALYDAFPQLREDYPPLRGGAQDAMGNASNTVPYHPAAIAFFQEKGLWTDANEAREASFAQ</sequence>
<dbReference type="PANTHER" id="PTHR42941">
    <property type="entry name" value="SLL1037 PROTEIN"/>
    <property type="match status" value="1"/>
</dbReference>
<protein>
    <submittedName>
        <fullName evidence="1">Probable immunogenic protein</fullName>
    </submittedName>
</protein>
<dbReference type="SUPFAM" id="SSF53850">
    <property type="entry name" value="Periplasmic binding protein-like II"/>
    <property type="match status" value="1"/>
</dbReference>
<gene>
    <name evidence="1" type="ORF">RB2654_18041</name>
</gene>
<comment type="caution">
    <text evidence="1">The sequence shown here is derived from an EMBL/GenBank/DDBJ whole genome shotgun (WGS) entry which is preliminary data.</text>
</comment>
<dbReference type="InterPro" id="IPR011852">
    <property type="entry name" value="TRAP_TAXI"/>
</dbReference>
<dbReference type="PANTHER" id="PTHR42941:SF1">
    <property type="entry name" value="SLL1037 PROTEIN"/>
    <property type="match status" value="1"/>
</dbReference>
<reference evidence="1 2" key="1">
    <citation type="journal article" date="2010" name="J. Bacteriol.">
        <title>Genome sequences of Pelagibaca bermudensis HTCC2601T and Maritimibacter alkaliphilus HTCC2654T, the type strains of two marine Roseobacter genera.</title>
        <authorList>
            <person name="Thrash J.C."/>
            <person name="Cho J.C."/>
            <person name="Ferriera S."/>
            <person name="Johnson J."/>
            <person name="Vergin K.L."/>
            <person name="Giovannoni S.J."/>
        </authorList>
    </citation>
    <scope>NUCLEOTIDE SEQUENCE [LARGE SCALE GENOMIC DNA]</scope>
    <source>
        <strain evidence="1 2">HTCC2654</strain>
    </source>
</reference>
<dbReference type="AlphaFoldDB" id="A3VL77"/>
<evidence type="ECO:0000313" key="2">
    <source>
        <dbReference type="Proteomes" id="UP000002931"/>
    </source>
</evidence>
<organism evidence="1 2">
    <name type="scientific">Maritimibacter alkaliphilus HTCC2654</name>
    <dbReference type="NCBI Taxonomy" id="314271"/>
    <lineage>
        <taxon>Bacteria</taxon>
        <taxon>Pseudomonadati</taxon>
        <taxon>Pseudomonadota</taxon>
        <taxon>Alphaproteobacteria</taxon>
        <taxon>Rhodobacterales</taxon>
        <taxon>Roseobacteraceae</taxon>
        <taxon>Maritimibacter</taxon>
    </lineage>
</organism>
<dbReference type="Gene3D" id="3.40.190.10">
    <property type="entry name" value="Periplasmic binding protein-like II"/>
    <property type="match status" value="2"/>
</dbReference>
<evidence type="ECO:0000313" key="1">
    <source>
        <dbReference type="EMBL" id="EAQ10996.1"/>
    </source>
</evidence>
<proteinExistence type="predicted"/>
<accession>A3VL77</accession>
<dbReference type="Proteomes" id="UP000002931">
    <property type="component" value="Unassembled WGS sequence"/>
</dbReference>
<dbReference type="NCBIfam" id="TIGR02122">
    <property type="entry name" value="TRAP_TAXI"/>
    <property type="match status" value="1"/>
</dbReference>
<dbReference type="STRING" id="314271.RB2654_18041"/>
<keyword evidence="2" id="KW-1185">Reference proteome</keyword>
<dbReference type="EMBL" id="AAMT01000021">
    <property type="protein sequence ID" value="EAQ10996.1"/>
    <property type="molecule type" value="Genomic_DNA"/>
</dbReference>
<dbReference type="Pfam" id="PF16868">
    <property type="entry name" value="NMT1_3"/>
    <property type="match status" value="1"/>
</dbReference>
<dbReference type="eggNOG" id="COG2358">
    <property type="taxonomic scope" value="Bacteria"/>
</dbReference>
<name>A3VL77_9RHOB</name>